<dbReference type="Pfam" id="PF00395">
    <property type="entry name" value="SLH"/>
    <property type="match status" value="1"/>
</dbReference>
<dbReference type="InterPro" id="IPR014755">
    <property type="entry name" value="Cu-Rt/internalin_Ig-like"/>
</dbReference>
<organism evidence="3 4">
    <name type="scientific">Paenibacillus oralis</name>
    <dbReference type="NCBI Taxonomy" id="2490856"/>
    <lineage>
        <taxon>Bacteria</taxon>
        <taxon>Bacillati</taxon>
        <taxon>Bacillota</taxon>
        <taxon>Bacilli</taxon>
        <taxon>Bacillales</taxon>
        <taxon>Paenibacillaceae</taxon>
        <taxon>Paenibacillus</taxon>
    </lineage>
</organism>
<keyword evidence="1" id="KW-0732">Signal</keyword>
<dbReference type="InterPro" id="IPR001119">
    <property type="entry name" value="SLH_dom"/>
</dbReference>
<dbReference type="Proteomes" id="UP000267017">
    <property type="component" value="Unassembled WGS sequence"/>
</dbReference>
<dbReference type="OrthoDB" id="1706086at2"/>
<name>A0A3P3TY94_9BACL</name>
<dbReference type="EMBL" id="RRCN01000001">
    <property type="protein sequence ID" value="RRJ62319.1"/>
    <property type="molecule type" value="Genomic_DNA"/>
</dbReference>
<protein>
    <submittedName>
        <fullName evidence="3">S-layer homology domain-containing protein</fullName>
    </submittedName>
</protein>
<accession>A0A3P3TY94</accession>
<evidence type="ECO:0000313" key="3">
    <source>
        <dbReference type="EMBL" id="RRJ62319.1"/>
    </source>
</evidence>
<dbReference type="RefSeq" id="WP_128630209.1">
    <property type="nucleotide sequence ID" value="NZ_RRCN01000001.1"/>
</dbReference>
<reference evidence="3 4" key="1">
    <citation type="submission" date="2018-11" db="EMBL/GenBank/DDBJ databases">
        <title>Genome sequencing of Paenibacillus sp. KCOM 3021 (= ChDC PVNT-B20).</title>
        <authorList>
            <person name="Kook J.-K."/>
            <person name="Park S.-N."/>
            <person name="Lim Y.K."/>
        </authorList>
    </citation>
    <scope>NUCLEOTIDE SEQUENCE [LARGE SCALE GENOMIC DNA]</scope>
    <source>
        <strain evidence="3 4">KCOM 3021</strain>
    </source>
</reference>
<evidence type="ECO:0000256" key="1">
    <source>
        <dbReference type="ARBA" id="ARBA00022729"/>
    </source>
</evidence>
<dbReference type="AlphaFoldDB" id="A0A3P3TY94"/>
<feature type="domain" description="SLH" evidence="2">
    <location>
        <begin position="37"/>
        <end position="100"/>
    </location>
</feature>
<feature type="domain" description="SLH" evidence="2">
    <location>
        <begin position="102"/>
        <end position="167"/>
    </location>
</feature>
<evidence type="ECO:0000313" key="4">
    <source>
        <dbReference type="Proteomes" id="UP000267017"/>
    </source>
</evidence>
<sequence>MSNTSSSKEISHLLVNQGGEKKVMKKILSVALSTAMAFSMFASVAFGADASTPEQKFNTLKQAGIVNGFPDGLSHLDRTLTRAELAKIVVNAIDLEPVTGVATYKDKNYTASHWAAPYIEAVTAAGIMEGKDTVKGLFDPSGNVTVQELAKILSIALKLEVPNDANNTASEWAKGYVEAAVKAGYIDAGINYQANASRSQAIVAAYAIYEANQVPAVKSYKVVDPKNVEFTMSDGEVVKVELETALEANKETEVKFTYKDREYNEKVVYKTTVAQKVESVKADNLKQVVVKFDGTVDKVSAESKSNYKIDDVTIDSAKLSEDKTTVTLLLTETGGELDNKQETELEINNVKNEDGTVTFDTKVKFTPADVTAPTVKEVVGLGTKAFKVKFSEPVSQDQATISSNYEIDGGTVGGSIDYIYPDTVIMNANLSVGTHKVAISNVTDYSDLKIAPVEHSFEVVEDTQAPTIVSVETNDLKELTIKFNETVKSVDSVYVNTSSIDAKTIEVKDDEVKVTLDDPMNYGENTVYVKGVRDYSDNKADRDAKVTPTLDTIRPTVTKSEIEKDSNGDYLVTLTFSEEVNKDDAEDLDNYILKDTNGKIVDDIDTIDDDGHPTLPVDIADLEEDNKVVVNLGPDLDKDTKYQLEVRGIGDRAYVKNTMLPQTIEINTAKASDSAFDQAWLDGNNLYLQFSTDLATSGNGDARDKNKYTLYEKDTKKRYVYNGTVNIYNSDSVRLYADKFKDFKGNTSDLDKGNYEIEVAYIADKDGDYIKNSNGGYVLTQAIEKNDELLKIEVGGDTKVVSTKEVQIKFNAKVNSFNKNYFRVDNQTPNDASLSSDKKTLTLKFNSNNELKKTAPYNLTVTNQNAAVDVFGNKIKATDYILKDKVAPEIVGSTFKVTTATDATYLLLDVTTTEELVINTTGKFTPDFVKGLFTVTVDNDDDKELTVSDVTYGDTKNVVRVKVALPADFTYSRLKLEFDGGKDAITDVAENDLKKDTLYYNKK</sequence>
<proteinExistence type="predicted"/>
<keyword evidence="4" id="KW-1185">Reference proteome</keyword>
<dbReference type="PROSITE" id="PS51272">
    <property type="entry name" value="SLH"/>
    <property type="match status" value="2"/>
</dbReference>
<gene>
    <name evidence="3" type="ORF">EHV15_04670</name>
</gene>
<dbReference type="Gene3D" id="2.60.40.1220">
    <property type="match status" value="5"/>
</dbReference>
<evidence type="ECO:0000259" key="2">
    <source>
        <dbReference type="PROSITE" id="PS51272"/>
    </source>
</evidence>
<comment type="caution">
    <text evidence="3">The sequence shown here is derived from an EMBL/GenBank/DDBJ whole genome shotgun (WGS) entry which is preliminary data.</text>
</comment>